<keyword evidence="2" id="KW-1185">Reference proteome</keyword>
<dbReference type="RefSeq" id="WP_194047609.1">
    <property type="nucleotide sequence ID" value="NZ_JADEXF010000924.1"/>
</dbReference>
<sequence length="59" mass="6419">MFEVDGRSAILLYLQEREGLVSISASLDGAGVEPCSLRGSKLRAASRREVRTTPTQLVK</sequence>
<dbReference type="EMBL" id="JADEXF010000924">
    <property type="protein sequence ID" value="MBE9107628.1"/>
    <property type="molecule type" value="Genomic_DNA"/>
</dbReference>
<evidence type="ECO:0000313" key="1">
    <source>
        <dbReference type="EMBL" id="MBE9107628.1"/>
    </source>
</evidence>
<proteinExistence type="predicted"/>
<reference evidence="1 2" key="1">
    <citation type="submission" date="2020-10" db="EMBL/GenBank/DDBJ databases">
        <authorList>
            <person name="Castelo-Branco R."/>
            <person name="Eusebio N."/>
            <person name="Adriana R."/>
            <person name="Vieira A."/>
            <person name="Brugerolle De Fraissinette N."/>
            <person name="Rezende De Castro R."/>
            <person name="Schneider M.P."/>
            <person name="Vasconcelos V."/>
            <person name="Leao P.N."/>
        </authorList>
    </citation>
    <scope>NUCLEOTIDE SEQUENCE [LARGE SCALE GENOMIC DNA]</scope>
    <source>
        <strain evidence="1 2">LEGE 07299</strain>
    </source>
</reference>
<dbReference type="Proteomes" id="UP000647836">
    <property type="component" value="Unassembled WGS sequence"/>
</dbReference>
<evidence type="ECO:0000313" key="2">
    <source>
        <dbReference type="Proteomes" id="UP000647836"/>
    </source>
</evidence>
<organism evidence="1 2">
    <name type="scientific">Nostoc cf. edaphicum LEGE 07299</name>
    <dbReference type="NCBI Taxonomy" id="2777974"/>
    <lineage>
        <taxon>Bacteria</taxon>
        <taxon>Bacillati</taxon>
        <taxon>Cyanobacteriota</taxon>
        <taxon>Cyanophyceae</taxon>
        <taxon>Nostocales</taxon>
        <taxon>Nostocaceae</taxon>
        <taxon>Nostoc</taxon>
    </lineage>
</organism>
<protein>
    <submittedName>
        <fullName evidence="1">Uncharacterized protein</fullName>
    </submittedName>
</protein>
<name>A0ABR9U4T3_9NOSO</name>
<comment type="caution">
    <text evidence="1">The sequence shown here is derived from an EMBL/GenBank/DDBJ whole genome shotgun (WGS) entry which is preliminary data.</text>
</comment>
<gene>
    <name evidence="1" type="ORF">IQ229_22660</name>
</gene>
<accession>A0ABR9U4T3</accession>